<comment type="similarity">
    <text evidence="2">Belongs to the DoxX family.</text>
</comment>
<dbReference type="EMBL" id="CP000733">
    <property type="protein sequence ID" value="ABS77809.2"/>
    <property type="molecule type" value="Genomic_DNA"/>
</dbReference>
<feature type="transmembrane region" description="Helical" evidence="7">
    <location>
        <begin position="52"/>
        <end position="72"/>
    </location>
</feature>
<dbReference type="RefSeq" id="WP_011996948.1">
    <property type="nucleotide sequence ID" value="NC_009727.1"/>
</dbReference>
<protein>
    <submittedName>
        <fullName evidence="8">Hypothetical membrane spanning protein</fullName>
    </submittedName>
</protein>
<dbReference type="Proteomes" id="UP000008555">
    <property type="component" value="Chromosome"/>
</dbReference>
<evidence type="ECO:0000256" key="3">
    <source>
        <dbReference type="ARBA" id="ARBA00022475"/>
    </source>
</evidence>
<evidence type="ECO:0000313" key="9">
    <source>
        <dbReference type="Proteomes" id="UP000008555"/>
    </source>
</evidence>
<comment type="subcellular location">
    <subcellularLocation>
        <location evidence="1">Cell membrane</location>
        <topology evidence="1">Multi-pass membrane protein</topology>
    </subcellularLocation>
</comment>
<dbReference type="KEGG" id="cbd:CBUD_1172"/>
<organism evidence="8 9">
    <name type="scientific">Coxiella burnetii (strain Dugway 5J108-111)</name>
    <dbReference type="NCBI Taxonomy" id="434922"/>
    <lineage>
        <taxon>Bacteria</taxon>
        <taxon>Pseudomonadati</taxon>
        <taxon>Pseudomonadota</taxon>
        <taxon>Gammaproteobacteria</taxon>
        <taxon>Legionellales</taxon>
        <taxon>Coxiellaceae</taxon>
        <taxon>Coxiella</taxon>
    </lineage>
</organism>
<keyword evidence="3" id="KW-1003">Cell membrane</keyword>
<dbReference type="InterPro" id="IPR051907">
    <property type="entry name" value="DoxX-like_oxidoreductase"/>
</dbReference>
<dbReference type="AlphaFoldDB" id="A9KE18"/>
<evidence type="ECO:0000256" key="7">
    <source>
        <dbReference type="SAM" id="Phobius"/>
    </source>
</evidence>
<feature type="transmembrane region" description="Helical" evidence="7">
    <location>
        <begin position="12"/>
        <end position="32"/>
    </location>
</feature>
<dbReference type="GO" id="GO:0005886">
    <property type="term" value="C:plasma membrane"/>
    <property type="evidence" value="ECO:0007669"/>
    <property type="project" value="UniProtKB-SubCell"/>
</dbReference>
<keyword evidence="4 7" id="KW-0812">Transmembrane</keyword>
<name>A9KE18_COXBN</name>
<keyword evidence="5 7" id="KW-1133">Transmembrane helix</keyword>
<accession>A9KE18</accession>
<feature type="transmembrane region" description="Helical" evidence="7">
    <location>
        <begin position="116"/>
        <end position="133"/>
    </location>
</feature>
<evidence type="ECO:0000256" key="4">
    <source>
        <dbReference type="ARBA" id="ARBA00022692"/>
    </source>
</evidence>
<sequence length="142" mass="15885">MAKGYSMAQSWAALIGRILISLIFIISGIHKITGFDATVSTLAQTGLPSPRWLSILSIIFELGGGILVFFGLFTRFGAFLLLVFVLLVTFVFHRFWVHEPSDMLNQMHHFMKNFSIIGALLYIMAFGAGRLSFDSGRYRCAE</sequence>
<dbReference type="Pfam" id="PF07681">
    <property type="entry name" value="DoxX"/>
    <property type="match status" value="1"/>
</dbReference>
<evidence type="ECO:0000256" key="2">
    <source>
        <dbReference type="ARBA" id="ARBA00006679"/>
    </source>
</evidence>
<evidence type="ECO:0000256" key="6">
    <source>
        <dbReference type="ARBA" id="ARBA00023136"/>
    </source>
</evidence>
<dbReference type="PANTHER" id="PTHR33452">
    <property type="entry name" value="OXIDOREDUCTASE CATD-RELATED"/>
    <property type="match status" value="1"/>
</dbReference>
<feature type="transmembrane region" description="Helical" evidence="7">
    <location>
        <begin position="79"/>
        <end position="96"/>
    </location>
</feature>
<proteinExistence type="inferred from homology"/>
<dbReference type="HOGENOM" id="CLU_058421_8_1_6"/>
<keyword evidence="6 7" id="KW-0472">Membrane</keyword>
<dbReference type="PANTHER" id="PTHR33452:SF1">
    <property type="entry name" value="INNER MEMBRANE PROTEIN YPHA-RELATED"/>
    <property type="match status" value="1"/>
</dbReference>
<evidence type="ECO:0000256" key="5">
    <source>
        <dbReference type="ARBA" id="ARBA00022989"/>
    </source>
</evidence>
<gene>
    <name evidence="8" type="ordered locus">CBUD_1172</name>
</gene>
<evidence type="ECO:0000256" key="1">
    <source>
        <dbReference type="ARBA" id="ARBA00004651"/>
    </source>
</evidence>
<evidence type="ECO:0000313" key="8">
    <source>
        <dbReference type="EMBL" id="ABS77809.2"/>
    </source>
</evidence>
<reference evidence="8 9" key="1">
    <citation type="journal article" date="2009" name="Infect. Immun.">
        <title>Comparative genomics reveal extensive transposon-mediated genomic plasticity and diversity among potential effector proteins within the genus Coxiella.</title>
        <authorList>
            <person name="Beare P.A."/>
            <person name="Unsworth N."/>
            <person name="Andoh M."/>
            <person name="Voth D.E."/>
            <person name="Omsland A."/>
            <person name="Gilk S.D."/>
            <person name="Williams K.P."/>
            <person name="Sobral B.W."/>
            <person name="Kupko J.J.III."/>
            <person name="Porcella S.F."/>
            <person name="Samuel J.E."/>
            <person name="Heinzen R.A."/>
        </authorList>
    </citation>
    <scope>NUCLEOTIDE SEQUENCE [LARGE SCALE GENOMIC DNA]</scope>
    <source>
        <strain evidence="8 9">Dugway 5J108-111</strain>
    </source>
</reference>
<dbReference type="InterPro" id="IPR032808">
    <property type="entry name" value="DoxX"/>
</dbReference>